<protein>
    <submittedName>
        <fullName evidence="3">Uncharacterized protein</fullName>
    </submittedName>
</protein>
<evidence type="ECO:0000313" key="4">
    <source>
        <dbReference type="Proteomes" id="UP000182649"/>
    </source>
</evidence>
<feature type="signal peptide" evidence="2">
    <location>
        <begin position="1"/>
        <end position="30"/>
    </location>
</feature>
<reference evidence="3 4" key="1">
    <citation type="submission" date="2016-10" db="EMBL/GenBank/DDBJ databases">
        <authorList>
            <person name="de Groot N.N."/>
        </authorList>
    </citation>
    <scope>NUCLEOTIDE SEQUENCE [LARGE SCALE GENOMIC DNA]</scope>
    <source>
        <strain evidence="3 4">Nl14</strain>
    </source>
</reference>
<name>A0A1I7IPE5_9PROT</name>
<dbReference type="RefSeq" id="WP_074975846.1">
    <property type="nucleotide sequence ID" value="NZ_FPBZ01000023.1"/>
</dbReference>
<feature type="compositionally biased region" description="Gly residues" evidence="1">
    <location>
        <begin position="90"/>
        <end position="114"/>
    </location>
</feature>
<feature type="chain" id="PRO_5010267988" evidence="2">
    <location>
        <begin position="31"/>
        <end position="114"/>
    </location>
</feature>
<dbReference type="Proteomes" id="UP000182649">
    <property type="component" value="Unassembled WGS sequence"/>
</dbReference>
<evidence type="ECO:0000313" key="3">
    <source>
        <dbReference type="EMBL" id="SFU74772.1"/>
    </source>
</evidence>
<dbReference type="AlphaFoldDB" id="A0A1I7IPE5"/>
<gene>
    <name evidence="3" type="ORF">SAMN05216417_1232</name>
</gene>
<feature type="compositionally biased region" description="Low complexity" evidence="1">
    <location>
        <begin position="31"/>
        <end position="41"/>
    </location>
</feature>
<proteinExistence type="predicted"/>
<organism evidence="3 4">
    <name type="scientific">Nitrosospira multiformis</name>
    <dbReference type="NCBI Taxonomy" id="1231"/>
    <lineage>
        <taxon>Bacteria</taxon>
        <taxon>Pseudomonadati</taxon>
        <taxon>Pseudomonadota</taxon>
        <taxon>Betaproteobacteria</taxon>
        <taxon>Nitrosomonadales</taxon>
        <taxon>Nitrosomonadaceae</taxon>
        <taxon>Nitrosospira</taxon>
    </lineage>
</organism>
<feature type="compositionally biased region" description="Basic and acidic residues" evidence="1">
    <location>
        <begin position="74"/>
        <end position="89"/>
    </location>
</feature>
<evidence type="ECO:0000256" key="2">
    <source>
        <dbReference type="SAM" id="SignalP"/>
    </source>
</evidence>
<keyword evidence="2" id="KW-0732">Signal</keyword>
<sequence>MENILILKKVAQSFVLAGVIAFSATGVAQAAGAGEQTGEYGDMSKHGKGSNAPEPRGYQQSGSGSGEGSGQAGYDKRHDMHDKSYEKRSGQGGGSQGGGSQGGGSSGQSGGGGY</sequence>
<dbReference type="EMBL" id="FPBZ01000023">
    <property type="protein sequence ID" value="SFU74772.1"/>
    <property type="molecule type" value="Genomic_DNA"/>
</dbReference>
<evidence type="ECO:0000256" key="1">
    <source>
        <dbReference type="SAM" id="MobiDB-lite"/>
    </source>
</evidence>
<feature type="region of interest" description="Disordered" evidence="1">
    <location>
        <begin position="31"/>
        <end position="114"/>
    </location>
</feature>
<accession>A0A1I7IPE5</accession>